<dbReference type="Proteomes" id="UP001177260">
    <property type="component" value="Unassembled WGS sequence"/>
</dbReference>
<accession>A0ACC3BC66</accession>
<reference evidence="1 2" key="1">
    <citation type="journal article" date="2023" name="ACS Omega">
        <title>Identification of the Neoaspergillic Acid Biosynthesis Gene Cluster by Establishing an In Vitro CRISPR-Ribonucleoprotein Genetic System in Aspergillus melleus.</title>
        <authorList>
            <person name="Yuan B."/>
            <person name="Grau M.F."/>
            <person name="Murata R.M."/>
            <person name="Torok T."/>
            <person name="Venkateswaran K."/>
            <person name="Stajich J.E."/>
            <person name="Wang C.C.C."/>
        </authorList>
    </citation>
    <scope>NUCLEOTIDE SEQUENCE [LARGE SCALE GENOMIC DNA]</scope>
    <source>
        <strain evidence="1 2">IMV 1140</strain>
    </source>
</reference>
<comment type="caution">
    <text evidence="1">The sequence shown here is derived from an EMBL/GenBank/DDBJ whole genome shotgun (WGS) entry which is preliminary data.</text>
</comment>
<proteinExistence type="predicted"/>
<evidence type="ECO:0000313" key="2">
    <source>
        <dbReference type="Proteomes" id="UP001177260"/>
    </source>
</evidence>
<protein>
    <submittedName>
        <fullName evidence="1">Uncharacterized protein</fullName>
    </submittedName>
</protein>
<gene>
    <name evidence="1" type="ORF">N8T08_010793</name>
</gene>
<sequence>MDMSSICTDTCEQSLAQYHDSVASACQDYPDPWPGVPATAHGDGIWVNYNYACGKGHVVQLDDYLEDYAFGDYDDPLDELATSPYVKLDPFLPVPSSSAEEGSQNTDSPTHLTVQHNLKRDIVRDNSEEERPVDAVACQQHTVQSGDTCWKIANTYRVTLAQLRAWNSFINAECTNLIIGDQLCVSEPASGNSTVTTPTQATSTVSTPYATATVAPPGPVARGTTTKCGRYYLVQSGDYCQRIASNAGISLELFRAMNPDLNADCTNLISGLYYCTLPTADWNKPSTTLTTTTTTSVYVSAPAPTASGTTPNCYEWYVVQQGDYCAKLQSQFGITMAQLQQWNPELNRSCTNLLTGYAYCVHGEGSAIADHPAAVAATATATEVME</sequence>
<keyword evidence="2" id="KW-1185">Reference proteome</keyword>
<evidence type="ECO:0000313" key="1">
    <source>
        <dbReference type="EMBL" id="KAK1148151.1"/>
    </source>
</evidence>
<dbReference type="EMBL" id="JAOPJF010000009">
    <property type="protein sequence ID" value="KAK1148151.1"/>
    <property type="molecule type" value="Genomic_DNA"/>
</dbReference>
<organism evidence="1 2">
    <name type="scientific">Aspergillus melleus</name>
    <dbReference type="NCBI Taxonomy" id="138277"/>
    <lineage>
        <taxon>Eukaryota</taxon>
        <taxon>Fungi</taxon>
        <taxon>Dikarya</taxon>
        <taxon>Ascomycota</taxon>
        <taxon>Pezizomycotina</taxon>
        <taxon>Eurotiomycetes</taxon>
        <taxon>Eurotiomycetidae</taxon>
        <taxon>Eurotiales</taxon>
        <taxon>Aspergillaceae</taxon>
        <taxon>Aspergillus</taxon>
        <taxon>Aspergillus subgen. Circumdati</taxon>
    </lineage>
</organism>
<name>A0ACC3BC66_9EURO</name>